<evidence type="ECO:0000259" key="5">
    <source>
        <dbReference type="PROSITE" id="PS51746"/>
    </source>
</evidence>
<protein>
    <submittedName>
        <fullName evidence="6">FHA domain-containing protein</fullName>
    </submittedName>
</protein>
<dbReference type="Proteomes" id="UP000267164">
    <property type="component" value="Chromosome"/>
</dbReference>
<keyword evidence="3" id="KW-0812">Transmembrane</keyword>
<dbReference type="SMART" id="SM00332">
    <property type="entry name" value="PP2Cc"/>
    <property type="match status" value="1"/>
</dbReference>
<keyword evidence="7" id="KW-1185">Reference proteome</keyword>
<dbReference type="SUPFAM" id="SSF49879">
    <property type="entry name" value="SMAD/FHA domain"/>
    <property type="match status" value="1"/>
</dbReference>
<evidence type="ECO:0000256" key="2">
    <source>
        <dbReference type="SAM" id="MobiDB-lite"/>
    </source>
</evidence>
<dbReference type="InterPro" id="IPR001932">
    <property type="entry name" value="PPM-type_phosphatase-like_dom"/>
</dbReference>
<dbReference type="SMART" id="SM00331">
    <property type="entry name" value="PP2C_SIG"/>
    <property type="match status" value="1"/>
</dbReference>
<feature type="region of interest" description="Disordered" evidence="2">
    <location>
        <begin position="175"/>
        <end position="206"/>
    </location>
</feature>
<feature type="region of interest" description="Disordered" evidence="2">
    <location>
        <begin position="1"/>
        <end position="90"/>
    </location>
</feature>
<dbReference type="SUPFAM" id="SSF81606">
    <property type="entry name" value="PP2C-like"/>
    <property type="match status" value="1"/>
</dbReference>
<keyword evidence="1" id="KW-0597">Phosphoprotein</keyword>
<feature type="compositionally biased region" description="Basic residues" evidence="2">
    <location>
        <begin position="73"/>
        <end position="82"/>
    </location>
</feature>
<feature type="transmembrane region" description="Helical" evidence="3">
    <location>
        <begin position="95"/>
        <end position="118"/>
    </location>
</feature>
<evidence type="ECO:0000256" key="3">
    <source>
        <dbReference type="SAM" id="Phobius"/>
    </source>
</evidence>
<evidence type="ECO:0000313" key="7">
    <source>
        <dbReference type="Proteomes" id="UP000267164"/>
    </source>
</evidence>
<dbReference type="InterPro" id="IPR008984">
    <property type="entry name" value="SMAD_FHA_dom_sf"/>
</dbReference>
<dbReference type="Gene3D" id="3.60.40.10">
    <property type="entry name" value="PPM-type phosphatase domain"/>
    <property type="match status" value="1"/>
</dbReference>
<organism evidence="6 7">
    <name type="scientific">Nocardia yunnanensis</name>
    <dbReference type="NCBI Taxonomy" id="2382165"/>
    <lineage>
        <taxon>Bacteria</taxon>
        <taxon>Bacillati</taxon>
        <taxon>Actinomycetota</taxon>
        <taxon>Actinomycetes</taxon>
        <taxon>Mycobacteriales</taxon>
        <taxon>Nocardiaceae</taxon>
        <taxon>Nocardia</taxon>
    </lineage>
</organism>
<dbReference type="PANTHER" id="PTHR23308">
    <property type="entry name" value="NUCLEAR INHIBITOR OF PROTEIN PHOSPHATASE-1"/>
    <property type="match status" value="1"/>
</dbReference>
<evidence type="ECO:0000256" key="1">
    <source>
        <dbReference type="ARBA" id="ARBA00022553"/>
    </source>
</evidence>
<dbReference type="KEGG" id="nyu:D7D52_10415"/>
<sequence length="572" mass="60321">MAGSRPGAAVSRHRDPLQRTVRRARGSAGGVRSAGRQESIQPVARGGWRPTRQTPPDPGGPARPGAGAEKPSHRGHDRRRGRGGLQGGRDMSNSMLVIVLSLSTAVLIAVNVVQLMTVKKGRGRRIRFVATRLALVFGVRLRRSRGGAVVKHAGTQRVSPVQRGNGPVLAFEEASMPDSPRAEPAAPPTDLAAETRPITGDQNPRTSVHPAWLKGIRGSALDVLLADGAFVVGRSSDCDLKIDDPRVSRRHLVLENGSHGWSLTDLGTANGTFVNDRRAEPRRALPLVSGDVITLGGAAFVLTVRADSAEPLRLRTGASSVRGGRPINEDAFCTSSHLVAVADGVGGRPAGEVAAGIAIDLVRASNSNLPWPHLVSAMEAVIRARSADEPDAVGMATTLEAVRLGNREGRPVMLGVHIGDGLTILDDGVQLRELTVPHTLGAQLARKDHPEARRHPERGRLLRGIGLPDAAPDLWCENAVAGQRYILSTDGIVKALGPNRLAAALAGLRHNDPPVAAAALIDLALRSTGIAPQQMDNLTVVIADVCVVKTPKARGEDQAMDVGSRAITTGRR</sequence>
<feature type="domain" description="FHA" evidence="4">
    <location>
        <begin position="230"/>
        <end position="279"/>
    </location>
</feature>
<keyword evidence="3" id="KW-1133">Transmembrane helix</keyword>
<dbReference type="Pfam" id="PF13672">
    <property type="entry name" value="PP2C_2"/>
    <property type="match status" value="1"/>
</dbReference>
<dbReference type="PROSITE" id="PS51746">
    <property type="entry name" value="PPM_2"/>
    <property type="match status" value="1"/>
</dbReference>
<dbReference type="SMART" id="SM00240">
    <property type="entry name" value="FHA"/>
    <property type="match status" value="1"/>
</dbReference>
<dbReference type="InterPro" id="IPR000253">
    <property type="entry name" value="FHA_dom"/>
</dbReference>
<gene>
    <name evidence="6" type="ORF">D7D52_10415</name>
</gene>
<evidence type="ECO:0000313" key="6">
    <source>
        <dbReference type="EMBL" id="AYF74208.1"/>
    </source>
</evidence>
<dbReference type="Gene3D" id="2.60.200.20">
    <property type="match status" value="1"/>
</dbReference>
<dbReference type="CDD" id="cd00060">
    <property type="entry name" value="FHA"/>
    <property type="match status" value="1"/>
</dbReference>
<dbReference type="Pfam" id="PF00498">
    <property type="entry name" value="FHA"/>
    <property type="match status" value="1"/>
</dbReference>
<dbReference type="EMBL" id="CP032568">
    <property type="protein sequence ID" value="AYF74208.1"/>
    <property type="molecule type" value="Genomic_DNA"/>
</dbReference>
<reference evidence="6 7" key="1">
    <citation type="submission" date="2018-09" db="EMBL/GenBank/DDBJ databases">
        <title>Nocardia yunnanensis sp. nov., an actinomycete isolated from a soil sample.</title>
        <authorList>
            <person name="Zhang J."/>
        </authorList>
    </citation>
    <scope>NUCLEOTIDE SEQUENCE [LARGE SCALE GENOMIC DNA]</scope>
    <source>
        <strain evidence="6 7">CFHS0054</strain>
    </source>
</reference>
<dbReference type="OrthoDB" id="151099at2"/>
<proteinExistence type="predicted"/>
<dbReference type="InterPro" id="IPR036457">
    <property type="entry name" value="PPM-type-like_dom_sf"/>
</dbReference>
<evidence type="ECO:0000259" key="4">
    <source>
        <dbReference type="PROSITE" id="PS50006"/>
    </source>
</evidence>
<feature type="domain" description="PPM-type phosphatase" evidence="5">
    <location>
        <begin position="315"/>
        <end position="545"/>
    </location>
</feature>
<dbReference type="AlphaFoldDB" id="A0A386Z9C9"/>
<dbReference type="PROSITE" id="PS50006">
    <property type="entry name" value="FHA_DOMAIN"/>
    <property type="match status" value="1"/>
</dbReference>
<dbReference type="InterPro" id="IPR050923">
    <property type="entry name" value="Cell_Proc_Reg/RNA_Proc"/>
</dbReference>
<accession>A0A386Z9C9</accession>
<name>A0A386Z9C9_9NOCA</name>
<keyword evidence="3" id="KW-0472">Membrane</keyword>